<dbReference type="AlphaFoldDB" id="A0A4U1HZH8"/>
<dbReference type="InterPro" id="IPR058533">
    <property type="entry name" value="Cation_efflux_TM"/>
</dbReference>
<protein>
    <submittedName>
        <fullName evidence="9">CDF family Co(II)/Ni(II) efflux transporter DmeF</fullName>
    </submittedName>
</protein>
<keyword evidence="10" id="KW-1185">Reference proteome</keyword>
<dbReference type="SUPFAM" id="SSF161111">
    <property type="entry name" value="Cation efflux protein transmembrane domain-like"/>
    <property type="match status" value="1"/>
</dbReference>
<dbReference type="GO" id="GO:0016020">
    <property type="term" value="C:membrane"/>
    <property type="evidence" value="ECO:0007669"/>
    <property type="project" value="UniProtKB-SubCell"/>
</dbReference>
<dbReference type="NCBIfam" id="NF033827">
    <property type="entry name" value="CDF_efflux_DmeF"/>
    <property type="match status" value="1"/>
</dbReference>
<keyword evidence="4 7" id="KW-1133">Transmembrane helix</keyword>
<evidence type="ECO:0000256" key="4">
    <source>
        <dbReference type="ARBA" id="ARBA00022989"/>
    </source>
</evidence>
<accession>A0A4U1HZH8</accession>
<feature type="transmembrane region" description="Helical" evidence="7">
    <location>
        <begin position="60"/>
        <end position="78"/>
    </location>
</feature>
<feature type="domain" description="Cation efflux protein transmembrane" evidence="8">
    <location>
        <begin position="31"/>
        <end position="357"/>
    </location>
</feature>
<dbReference type="RefSeq" id="WP_136897020.1">
    <property type="nucleotide sequence ID" value="NZ_SWJE01000011.1"/>
</dbReference>
<dbReference type="InterPro" id="IPR045316">
    <property type="entry name" value="Msc2-like"/>
</dbReference>
<name>A0A4U1HZH8_9BURK</name>
<dbReference type="EMBL" id="SWJE01000011">
    <property type="protein sequence ID" value="TKC86337.1"/>
    <property type="molecule type" value="Genomic_DNA"/>
</dbReference>
<evidence type="ECO:0000313" key="9">
    <source>
        <dbReference type="EMBL" id="TKC86337.1"/>
    </source>
</evidence>
<dbReference type="OrthoDB" id="271709at2"/>
<keyword evidence="6 7" id="KW-0472">Membrane</keyword>
<evidence type="ECO:0000256" key="2">
    <source>
        <dbReference type="ARBA" id="ARBA00022448"/>
    </source>
</evidence>
<keyword evidence="2" id="KW-0813">Transport</keyword>
<organism evidence="9 10">
    <name type="scientific">Trinickia terrae</name>
    <dbReference type="NCBI Taxonomy" id="2571161"/>
    <lineage>
        <taxon>Bacteria</taxon>
        <taxon>Pseudomonadati</taxon>
        <taxon>Pseudomonadota</taxon>
        <taxon>Betaproteobacteria</taxon>
        <taxon>Burkholderiales</taxon>
        <taxon>Burkholderiaceae</taxon>
        <taxon>Trinickia</taxon>
    </lineage>
</organism>
<evidence type="ECO:0000256" key="3">
    <source>
        <dbReference type="ARBA" id="ARBA00022692"/>
    </source>
</evidence>
<proteinExistence type="predicted"/>
<keyword evidence="3 7" id="KW-0812">Transmembrane</keyword>
<evidence type="ECO:0000256" key="6">
    <source>
        <dbReference type="ARBA" id="ARBA00023136"/>
    </source>
</evidence>
<keyword evidence="5" id="KW-0406">Ion transport</keyword>
<dbReference type="PANTHER" id="PTHR45755:SF4">
    <property type="entry name" value="ZINC TRANSPORTER 7"/>
    <property type="match status" value="1"/>
</dbReference>
<feature type="transmembrane region" description="Helical" evidence="7">
    <location>
        <begin position="326"/>
        <end position="346"/>
    </location>
</feature>
<dbReference type="Proteomes" id="UP000305539">
    <property type="component" value="Unassembled WGS sequence"/>
</dbReference>
<evidence type="ECO:0000256" key="1">
    <source>
        <dbReference type="ARBA" id="ARBA00004141"/>
    </source>
</evidence>
<comment type="subcellular location">
    <subcellularLocation>
        <location evidence="1">Membrane</location>
        <topology evidence="1">Multi-pass membrane protein</topology>
    </subcellularLocation>
</comment>
<comment type="caution">
    <text evidence="9">The sequence shown here is derived from an EMBL/GenBank/DDBJ whole genome shotgun (WGS) entry which is preliminary data.</text>
</comment>
<dbReference type="GO" id="GO:0006882">
    <property type="term" value="P:intracellular zinc ion homeostasis"/>
    <property type="evidence" value="ECO:0007669"/>
    <property type="project" value="InterPro"/>
</dbReference>
<dbReference type="Pfam" id="PF01545">
    <property type="entry name" value="Cation_efflux"/>
    <property type="match status" value="1"/>
</dbReference>
<evidence type="ECO:0000256" key="5">
    <source>
        <dbReference type="ARBA" id="ARBA00023065"/>
    </source>
</evidence>
<dbReference type="Gene3D" id="1.20.1510.10">
    <property type="entry name" value="Cation efflux protein transmembrane domain"/>
    <property type="match status" value="2"/>
</dbReference>
<evidence type="ECO:0000313" key="10">
    <source>
        <dbReference type="Proteomes" id="UP000305539"/>
    </source>
</evidence>
<dbReference type="InterPro" id="IPR027469">
    <property type="entry name" value="Cation_efflux_TMD_sf"/>
</dbReference>
<dbReference type="GO" id="GO:0005385">
    <property type="term" value="F:zinc ion transmembrane transporter activity"/>
    <property type="evidence" value="ECO:0007669"/>
    <property type="project" value="InterPro"/>
</dbReference>
<feature type="transmembrane region" description="Helical" evidence="7">
    <location>
        <begin position="300"/>
        <end position="320"/>
    </location>
</feature>
<feature type="transmembrane region" description="Helical" evidence="7">
    <location>
        <begin position="30"/>
        <end position="54"/>
    </location>
</feature>
<evidence type="ECO:0000259" key="8">
    <source>
        <dbReference type="Pfam" id="PF01545"/>
    </source>
</evidence>
<dbReference type="NCBIfam" id="TIGR01297">
    <property type="entry name" value="CDF"/>
    <property type="match status" value="1"/>
</dbReference>
<dbReference type="PANTHER" id="PTHR45755">
    <property type="match status" value="1"/>
</dbReference>
<feature type="transmembrane region" description="Helical" evidence="7">
    <location>
        <begin position="128"/>
        <end position="151"/>
    </location>
</feature>
<sequence>MSDFKNAAFGAGHDHIFLGAAHEENERRTWMVIALCSAMMVAEIVGGSLFGSLALVADGLHMSTHAGAMLIAALAYTYARKHATDSRFVFGTGKLGDLAGFTSAIVLAMIALLIGYEAVSRFFSPVPIHFSEAIPIAVVGLLVNLASVWLLSGDHHGHSHGHSHGHGHEDEHAHEDEVQRIFGTAGVFAVSIFEDGVPPVFRVTPETADSKLTSDAVSVTTIRPDGMRQTFAFADRGGYLESEEDIPEPHAFKAIVRLPDGEHEIEFAEHEHEHEHEHGHDHDHDDAHAAATRDHNIRSAYIHVIADAAVSVLAIIGLLLARAFGWLWMDPLAGIVGALVIANWSWGLMRDTGGILLDMNPDQRMAENVRHVIENHGDKVLDLHVWRLGPGHMSAVVSIATNEAQRRPSFYHAALKRFKGLSHVTVEVNPTRAAA</sequence>
<gene>
    <name evidence="9" type="primary">dmeF</name>
    <name evidence="9" type="ORF">FAZ69_21045</name>
</gene>
<dbReference type="InterPro" id="IPR002524">
    <property type="entry name" value="Cation_efflux"/>
</dbReference>
<evidence type="ECO:0000256" key="7">
    <source>
        <dbReference type="SAM" id="Phobius"/>
    </source>
</evidence>
<reference evidence="9 10" key="1">
    <citation type="submission" date="2019-04" db="EMBL/GenBank/DDBJ databases">
        <title>Trinickia sp. 7GSK02, isolated from subtropical forest soil.</title>
        <authorList>
            <person name="Gao Z.-H."/>
            <person name="Qiu L.-H."/>
        </authorList>
    </citation>
    <scope>NUCLEOTIDE SEQUENCE [LARGE SCALE GENOMIC DNA]</scope>
    <source>
        <strain evidence="9 10">7GSK02</strain>
    </source>
</reference>
<feature type="transmembrane region" description="Helical" evidence="7">
    <location>
        <begin position="98"/>
        <end position="116"/>
    </location>
</feature>